<feature type="chain" id="PRO_5046172950" evidence="9">
    <location>
        <begin position="21"/>
        <end position="504"/>
    </location>
</feature>
<organism evidence="10 11">
    <name type="scientific">Mucilaginibacter jinjuensis</name>
    <dbReference type="NCBI Taxonomy" id="1176721"/>
    <lineage>
        <taxon>Bacteria</taxon>
        <taxon>Pseudomonadati</taxon>
        <taxon>Bacteroidota</taxon>
        <taxon>Sphingobacteriia</taxon>
        <taxon>Sphingobacteriales</taxon>
        <taxon>Sphingobacteriaceae</taxon>
        <taxon>Mucilaginibacter</taxon>
    </lineage>
</organism>
<evidence type="ECO:0000256" key="3">
    <source>
        <dbReference type="ARBA" id="ARBA00022448"/>
    </source>
</evidence>
<feature type="signal peptide" evidence="9">
    <location>
        <begin position="1"/>
        <end position="20"/>
    </location>
</feature>
<dbReference type="InterPro" id="IPR003423">
    <property type="entry name" value="OMP_efflux"/>
</dbReference>
<name>A0ABY7TCZ5_9SPHI</name>
<evidence type="ECO:0000256" key="7">
    <source>
        <dbReference type="ARBA" id="ARBA00023237"/>
    </source>
</evidence>
<feature type="region of interest" description="Disordered" evidence="8">
    <location>
        <begin position="120"/>
        <end position="158"/>
    </location>
</feature>
<sequence>MGKIRLVFLISILSASTVYAQKVPPRKQAIVDPDMPMPDASSVVVKADSSHNVAGAFMSLQQCIDYAMIHQPGLNKALINVNIAHETNAVNLAPWLPQVSASGNLTHYIQFPANGVITTQGGTTTTTGGTTTGGTGTGTGGTTGTGTTGGTTTSTSTSGVATRTANTFIPQLAVSQAIFSPSLLYAAKSAPLYVKQAQQVTDSTKIFLVSAVSKAYYNVLLTLEQIHVLKEDTARLGKNVRDTYHQYIGGIVDETDYEEATITLNNSKAQLKQANENVVPQFATLKQVMGFPAEQEFNVSFNTDQMMQGIYIDTTQQLNYEKRIEFQQLGTEKALQAQQTAYYRSAFLPTVGAFYNYNRQFANQHFSNVFDSSYPSSLVGLSVSIPIFTGLGRVHSIRKSKLQEQLLNWDETDLKLQINKEYTTANANYKSNLYNLQLLQKNVAMAKRVYFVVTLQYKQGIVAYLNVITAESNLITSEINYLNALFQTLSSKIDLQKAMGNITY</sequence>
<evidence type="ECO:0000256" key="9">
    <source>
        <dbReference type="SAM" id="SignalP"/>
    </source>
</evidence>
<protein>
    <submittedName>
        <fullName evidence="10">TolC family protein</fullName>
    </submittedName>
</protein>
<accession>A0ABY7TCZ5</accession>
<keyword evidence="9" id="KW-0732">Signal</keyword>
<evidence type="ECO:0000256" key="5">
    <source>
        <dbReference type="ARBA" id="ARBA00022692"/>
    </source>
</evidence>
<dbReference type="PANTHER" id="PTHR30026:SF20">
    <property type="entry name" value="OUTER MEMBRANE PROTEIN TOLC"/>
    <property type="match status" value="1"/>
</dbReference>
<keyword evidence="6" id="KW-0472">Membrane</keyword>
<reference evidence="10 11" key="1">
    <citation type="submission" date="2023-02" db="EMBL/GenBank/DDBJ databases">
        <title>Genome sequence of Mucilaginibacter jinjuensis strain KACC 16571.</title>
        <authorList>
            <person name="Kim S."/>
            <person name="Heo J."/>
            <person name="Kwon S.-W."/>
        </authorList>
    </citation>
    <scope>NUCLEOTIDE SEQUENCE [LARGE SCALE GENOMIC DNA]</scope>
    <source>
        <strain evidence="10 11">KACC 16571</strain>
    </source>
</reference>
<evidence type="ECO:0000256" key="8">
    <source>
        <dbReference type="SAM" id="MobiDB-lite"/>
    </source>
</evidence>
<evidence type="ECO:0000256" key="2">
    <source>
        <dbReference type="ARBA" id="ARBA00007613"/>
    </source>
</evidence>
<keyword evidence="5" id="KW-0812">Transmembrane</keyword>
<dbReference type="PANTHER" id="PTHR30026">
    <property type="entry name" value="OUTER MEMBRANE PROTEIN TOLC"/>
    <property type="match status" value="1"/>
</dbReference>
<keyword evidence="3" id="KW-0813">Transport</keyword>
<gene>
    <name evidence="10" type="ORF">PQO05_09665</name>
</gene>
<dbReference type="SUPFAM" id="SSF56954">
    <property type="entry name" value="Outer membrane efflux proteins (OEP)"/>
    <property type="match status" value="1"/>
</dbReference>
<comment type="similarity">
    <text evidence="2">Belongs to the outer membrane factor (OMF) (TC 1.B.17) family.</text>
</comment>
<dbReference type="InterPro" id="IPR051906">
    <property type="entry name" value="TolC-like"/>
</dbReference>
<dbReference type="Proteomes" id="UP001216139">
    <property type="component" value="Chromosome"/>
</dbReference>
<keyword evidence="7" id="KW-0998">Cell outer membrane</keyword>
<evidence type="ECO:0000313" key="11">
    <source>
        <dbReference type="Proteomes" id="UP001216139"/>
    </source>
</evidence>
<dbReference type="EMBL" id="CP117167">
    <property type="protein sequence ID" value="WCT14201.1"/>
    <property type="molecule type" value="Genomic_DNA"/>
</dbReference>
<dbReference type="Gene3D" id="1.20.1600.10">
    <property type="entry name" value="Outer membrane efflux proteins (OEP)"/>
    <property type="match status" value="1"/>
</dbReference>
<comment type="subcellular location">
    <subcellularLocation>
        <location evidence="1">Cell outer membrane</location>
    </subcellularLocation>
</comment>
<evidence type="ECO:0000256" key="6">
    <source>
        <dbReference type="ARBA" id="ARBA00023136"/>
    </source>
</evidence>
<keyword evidence="11" id="KW-1185">Reference proteome</keyword>
<feature type="compositionally biased region" description="Low complexity" evidence="8">
    <location>
        <begin position="120"/>
        <end position="129"/>
    </location>
</feature>
<dbReference type="RefSeq" id="WP_273632532.1">
    <property type="nucleotide sequence ID" value="NZ_CP117167.1"/>
</dbReference>
<dbReference type="Pfam" id="PF02321">
    <property type="entry name" value="OEP"/>
    <property type="match status" value="2"/>
</dbReference>
<evidence type="ECO:0000256" key="4">
    <source>
        <dbReference type="ARBA" id="ARBA00022452"/>
    </source>
</evidence>
<feature type="compositionally biased region" description="Gly residues" evidence="8">
    <location>
        <begin position="130"/>
        <end position="149"/>
    </location>
</feature>
<evidence type="ECO:0000256" key="1">
    <source>
        <dbReference type="ARBA" id="ARBA00004442"/>
    </source>
</evidence>
<evidence type="ECO:0000313" key="10">
    <source>
        <dbReference type="EMBL" id="WCT14201.1"/>
    </source>
</evidence>
<proteinExistence type="inferred from homology"/>
<keyword evidence="4" id="KW-1134">Transmembrane beta strand</keyword>